<dbReference type="Pfam" id="PF00155">
    <property type="entry name" value="Aminotran_1_2"/>
    <property type="match status" value="1"/>
</dbReference>
<evidence type="ECO:0000256" key="1">
    <source>
        <dbReference type="ARBA" id="ARBA00001933"/>
    </source>
</evidence>
<proteinExistence type="predicted"/>
<dbReference type="NCBIfam" id="NF005021">
    <property type="entry name" value="PRK06425.1"/>
    <property type="match status" value="1"/>
</dbReference>
<sequence length="300" mass="33774">MLSRYPEVSPGDIEKMILQYTGAKSLRVIIGPGLTHFIYRIPAWMGLRRSLIIEPNFNEYEASLLAYGSRTSSLGLGVLKRNPEIVRSYRPDSIFICSPVNPTGDLVDAGLLRKLSMEMSRMGGILFVDQAFGDFVPEHAEETVRIAEEMGNVIIGRSLTKILSIPSLRLGYILVSDQVFGMIRDREEPWAVCEPALEFVRKADLKALRDTSLKRIGEERSYLMEALENMGFEILGDPHANFIAFRSPFEIDLKKQLLKSGILIRDLSDYADFGKNCYRVAVRGRSENALLIQALRNAIL</sequence>
<organism evidence="4 5">
    <name type="scientific">Thermoplasma acidophilum (strain ATCC 25905 / DSM 1728 / JCM 9062 / NBRC 15155 / AMRC-C165)</name>
    <dbReference type="NCBI Taxonomy" id="273075"/>
    <lineage>
        <taxon>Archaea</taxon>
        <taxon>Methanobacteriati</taxon>
        <taxon>Thermoplasmatota</taxon>
        <taxon>Thermoplasmata</taxon>
        <taxon>Thermoplasmatales</taxon>
        <taxon>Thermoplasmataceae</taxon>
        <taxon>Thermoplasma</taxon>
    </lineage>
</organism>
<evidence type="ECO:0000259" key="3">
    <source>
        <dbReference type="Pfam" id="PF00155"/>
    </source>
</evidence>
<protein>
    <submittedName>
        <fullName evidence="4">Histidinol-phosphate aminotransferase related protein</fullName>
    </submittedName>
</protein>
<dbReference type="InterPro" id="IPR015422">
    <property type="entry name" value="PyrdxlP-dep_Trfase_small"/>
</dbReference>
<feature type="domain" description="Aminotransferase class I/classII large" evidence="3">
    <location>
        <begin position="90"/>
        <end position="282"/>
    </location>
</feature>
<evidence type="ECO:0000313" key="5">
    <source>
        <dbReference type="Proteomes" id="UP000001024"/>
    </source>
</evidence>
<dbReference type="DNASU" id="1456958"/>
<accession>Q9HM48</accession>
<gene>
    <name evidence="4" type="ordered locus">Ta0021</name>
</gene>
<dbReference type="AlphaFoldDB" id="Q9HM48"/>
<keyword evidence="5" id="KW-1185">Reference proteome</keyword>
<dbReference type="CDD" id="cd00609">
    <property type="entry name" value="AAT_like"/>
    <property type="match status" value="1"/>
</dbReference>
<dbReference type="GO" id="GO:0030170">
    <property type="term" value="F:pyridoxal phosphate binding"/>
    <property type="evidence" value="ECO:0007669"/>
    <property type="project" value="InterPro"/>
</dbReference>
<name>Q9HM48_THEAC</name>
<dbReference type="Proteomes" id="UP000001024">
    <property type="component" value="Chromosome"/>
</dbReference>
<dbReference type="SUPFAM" id="SSF53383">
    <property type="entry name" value="PLP-dependent transferases"/>
    <property type="match status" value="1"/>
</dbReference>
<dbReference type="PaxDb" id="273075-Ta0021m"/>
<dbReference type="InterPro" id="IPR015424">
    <property type="entry name" value="PyrdxlP-dep_Trfase"/>
</dbReference>
<dbReference type="EMBL" id="AL445063">
    <property type="protein sequence ID" value="CAC11170.1"/>
    <property type="molecule type" value="Genomic_DNA"/>
</dbReference>
<dbReference type="InterPro" id="IPR004839">
    <property type="entry name" value="Aminotransferase_I/II_large"/>
</dbReference>
<dbReference type="PANTHER" id="PTHR42885">
    <property type="entry name" value="HISTIDINOL-PHOSPHATE AMINOTRANSFERASE-RELATED"/>
    <property type="match status" value="1"/>
</dbReference>
<dbReference type="InParanoid" id="Q9HM48"/>
<dbReference type="Gene3D" id="3.40.640.10">
    <property type="entry name" value="Type I PLP-dependent aspartate aminotransferase-like (Major domain)"/>
    <property type="match status" value="1"/>
</dbReference>
<keyword evidence="4" id="KW-0032">Aminotransferase</keyword>
<dbReference type="KEGG" id="tac:Ta0021"/>
<dbReference type="InterPro" id="IPR015421">
    <property type="entry name" value="PyrdxlP-dep_Trfase_major"/>
</dbReference>
<keyword evidence="2" id="KW-0663">Pyridoxal phosphate</keyword>
<dbReference type="Gene3D" id="3.90.1150.10">
    <property type="entry name" value="Aspartate Aminotransferase, domain 1"/>
    <property type="match status" value="1"/>
</dbReference>
<dbReference type="STRING" id="273075.gene:9571237"/>
<keyword evidence="4" id="KW-0808">Transferase</keyword>
<dbReference type="PANTHER" id="PTHR42885:SF1">
    <property type="entry name" value="THREONINE-PHOSPHATE DECARBOXYLASE"/>
    <property type="match status" value="1"/>
</dbReference>
<dbReference type="GO" id="GO:0008483">
    <property type="term" value="F:transaminase activity"/>
    <property type="evidence" value="ECO:0007669"/>
    <property type="project" value="UniProtKB-KW"/>
</dbReference>
<dbReference type="EnsemblBacteria" id="CAC11170">
    <property type="protein sequence ID" value="CAC11170"/>
    <property type="gene ID" value="CAC11170"/>
</dbReference>
<dbReference type="HOGENOM" id="CLU_017584_3_2_2"/>
<comment type="cofactor">
    <cofactor evidence="1">
        <name>pyridoxal 5'-phosphate</name>
        <dbReference type="ChEBI" id="CHEBI:597326"/>
    </cofactor>
</comment>
<reference evidence="4 5" key="1">
    <citation type="journal article" date="2000" name="Nature">
        <title>The genome sequence of the thermoacidophilic scavenger Thermoplasma acidophilum.</title>
        <authorList>
            <person name="Ruepp A."/>
            <person name="Graml W."/>
            <person name="Santos-Martinez M.L."/>
            <person name="Koretke K.K."/>
            <person name="Volker C."/>
            <person name="Mewes H.W."/>
            <person name="Frishman D."/>
            <person name="Stocker S."/>
            <person name="Lupas A.N."/>
            <person name="Baumeister W."/>
        </authorList>
    </citation>
    <scope>NUCLEOTIDE SEQUENCE [LARGE SCALE GENOMIC DNA]</scope>
    <source>
        <strain evidence="5">ATCC 25905 / DSM 1728 / JCM 9062 / NBRC 15155 / AMRC-C165</strain>
    </source>
</reference>
<evidence type="ECO:0000256" key="2">
    <source>
        <dbReference type="ARBA" id="ARBA00022898"/>
    </source>
</evidence>
<dbReference type="eggNOG" id="arCOG04273">
    <property type="taxonomic scope" value="Archaea"/>
</dbReference>
<evidence type="ECO:0000313" key="4">
    <source>
        <dbReference type="EMBL" id="CAC11170.1"/>
    </source>
</evidence>